<evidence type="ECO:0000313" key="9">
    <source>
        <dbReference type="EMBL" id="CAK0782441.1"/>
    </source>
</evidence>
<evidence type="ECO:0000256" key="3">
    <source>
        <dbReference type="ARBA" id="ARBA00022776"/>
    </source>
</evidence>
<evidence type="ECO:0000256" key="5">
    <source>
        <dbReference type="SAM" id="MobiDB-lite"/>
    </source>
</evidence>
<dbReference type="PANTHER" id="PTHR12827:SF3">
    <property type="entry name" value="ANAPHASE-PROMOTING COMPLEX SUBUNIT 1"/>
    <property type="match status" value="1"/>
</dbReference>
<evidence type="ECO:0000256" key="1">
    <source>
        <dbReference type="ARBA" id="ARBA00010547"/>
    </source>
</evidence>
<keyword evidence="3" id="KW-0498">Mitosis</keyword>
<dbReference type="Proteomes" id="UP001314263">
    <property type="component" value="Unassembled WGS sequence"/>
</dbReference>
<feature type="region of interest" description="Disordered" evidence="5">
    <location>
        <begin position="1757"/>
        <end position="1787"/>
    </location>
</feature>
<dbReference type="InterPro" id="IPR041221">
    <property type="entry name" value="APC1_C"/>
</dbReference>
<dbReference type="GO" id="GO:0031145">
    <property type="term" value="P:anaphase-promoting complex-dependent catabolic process"/>
    <property type="evidence" value="ECO:0007669"/>
    <property type="project" value="TreeGrafter"/>
</dbReference>
<dbReference type="GO" id="GO:0005680">
    <property type="term" value="C:anaphase-promoting complex"/>
    <property type="evidence" value="ECO:0007669"/>
    <property type="project" value="InterPro"/>
</dbReference>
<evidence type="ECO:0000256" key="4">
    <source>
        <dbReference type="ARBA" id="ARBA00023306"/>
    </source>
</evidence>
<comment type="similarity">
    <text evidence="1">Belongs to the APC1 family.</text>
</comment>
<feature type="compositionally biased region" description="Polar residues" evidence="5">
    <location>
        <begin position="238"/>
        <end position="247"/>
    </location>
</feature>
<gene>
    <name evidence="9" type="ORF">CVIRNUC_005689</name>
</gene>
<dbReference type="PANTHER" id="PTHR12827">
    <property type="entry name" value="MEIOTIC CHECKPOINT REGULATOR TSG24 FAMILY MEMBER"/>
    <property type="match status" value="1"/>
</dbReference>
<dbReference type="InterPro" id="IPR011989">
    <property type="entry name" value="ARM-like"/>
</dbReference>
<sequence>MACHGGRPGCKEAINLGSHEPFGLRLLQQEEPADAAQRSPLLSAVFSIVHGDDDIDEDISVVGNRVVWSAAGIVRRRFTLESPATSVLQVAWATFAGMDGDRALCMLQHATLTTYSLKGELHTVSLPPHISSMHPLPHGLILSGLAGACSVLTHPLEPLVGLHTEEGVSERGPMAGERILWSSREVPYIATHNQQSGRTAVWAVRDGIAPRRTQPAGNPGATPRTPAHLLRNAAGNPPSASKRQSLRTPDGHLSPAAFSPVSRAAEAAAANLQAAGLLSVQLHGWPRPVAYRLWEQKTSTGEEPSSGALATGPDGAPLLVLHSKAAQKAVAVQLLGQNAQEQSAKVAFTLSAAAVVAVKATCADKESGLPARDLLVLHPRGGLALYAGARHVCDVSVRAPAAPQAGAVQSLIRSLLPCLPAGGHSRRLSRTGSGMDMSDASMGASDGGGTPMAQSPRSDDVTAASGPNVAALGEALEAPLEFTELKDAVGNRATLGLKDGRSWRIALPFRPTHLLPRLALDALSQALEPPVWHTLFSSHLICPGSTCGDGEQEWEAFSAFLLRWAADPDSLMSQCTQVGGLASCTTTRDTEAGAQVTPGGSVNSGAAFAWEALVHSDNHRELLQRRRYPFLKRRFAHAPSQPAASAAVAKALPAVGTTGHANAWLALHALHAIYEDCKLHLLRWKFLPKLAALLYALAGILTAPEYQDRYVREMGHEIARAAAQMGAAGKQTTIEGHPADVMRAMHLYLSGKPEQARTWVPQFASSGAACLCRTADMLAFYECIASSSEDCARELCAGMDASSGKAAPNPDALARLVLVTCERLVTLMVEKGWTQQELDSLPIGVALPLREALHKCRGAPPSGWSAAAYALVGRADLAEMAAAAAEAEAASKQAPAQAVRAAPSMAMEAGVLEAARLGNLGDGGGRRPQLSPLWQPKLRTPAAGHHTQRSRLSIGGSRHAGVGATEAAARMEAATLAGLAHNAAGPPGRFAVPAPAHRPAQQLGLVSPLEDVAVAHSDIPPALPYTQRLRREGLAAEARLPQEKPSEIKSVEKGNLPDGMESLFNSSIGLRFARDKRMLEVRKLMASSAPVPLHVPAAPEAADTEQLQAQQQALLTLGCRVMALPIGRGPLTLGTMQPLPTEPVTFPALCLAGRLPEQQNATVNLDLTHAQHAPGGGASADVTAWPEFHNGVATGLRIAKGAAPITRTWILYNKPRVPQYTHAGVLMGLGLADQLSCLTATDVYRYMSQEHDATTMGLLLGMAAAKAGTMDPVVSKMLFMHAPSLGPQAYAELELSSLVQSAALLGLGLLFRGSCHRLTAELMMEEIGRRPTTTDSAGAQNGSVSHPDNREGYAWAAAMGLGLITLGRGRSAAGLADMRIEQRLRHFMVGNSNASSSVKQSAKSDAAPSRMDPLAFMDVPDVPLMAAGDRRPPQLGTSQVILEGNLINLDVTAPGATLALGLMYLKTGDAAVARAFAIPGTHFALDYVKPELILLRVLAQGLVMWDEVAATKDWVESQLPDILKGDVKQHMGKAAEEASAKAGAREVDHEALAQAHVNAITGACMAIGIKHAGTGSAAAQALLSDYILYLLDAKNAAMDSLSGGPVAWGQLDKAAAETCICAVTLSLAAVMAGSGHLQTMRLIRSLAKRLQPVSSAQTRAGAALNHGSHMAMSMALGLLFMGGGATTFSTDDEAVAALVIALYPKFPRSTTDNRHHHQAYRHLYVLATEQRCVHTVDVHTQMPVVVPLAITLKQGASSQLQQPVAETPASERSMWSAAETPAQPQPGGEGLVISRTAPCLLPELQHVAEVQVKGPRYWQQRVVARPEGDGPLGALYGRGALPVQLQRWALSYTQDPSGVRGLLSQAFDEGAGMDKEGFDLVHLCSTFASDPFVMAFAKLIESGQAQGGERGAEAEHRALSRAALRECICEDKLSCLVGHLWLHSSAAALADTTGADFKRLCGGVPPAVPMWSLRLARSFHESCLGQACSSLAALHSGPGHSGRDWRPLMRVSFLEVQRHKWERALAAGGVLPASGQAASQGPLSSYLQAGSTAARPAAPTDQEAAWKQELFGAFLSLSMMPAPGEASQALAQAANVAAGTAKQAASTVSRRQKAAAAGAASQQALHVHSITKIALARALPNTPPEALEYISHAAGLGQHVT</sequence>
<dbReference type="Pfam" id="PF18122">
    <property type="entry name" value="APC1_C"/>
    <property type="match status" value="1"/>
</dbReference>
<dbReference type="EMBL" id="CAUYUE010000007">
    <property type="protein sequence ID" value="CAK0782441.1"/>
    <property type="molecule type" value="Genomic_DNA"/>
</dbReference>
<protein>
    <recommendedName>
        <fullName evidence="11">Anaphase-promoting complex subunit 1</fullName>
    </recommendedName>
</protein>
<dbReference type="Pfam" id="PF20518">
    <property type="entry name" value="Apc1_MidN"/>
    <property type="match status" value="1"/>
</dbReference>
<feature type="domain" description="Anaphase-promoting complex subunit 1 middle" evidence="8">
    <location>
        <begin position="820"/>
        <end position="878"/>
    </location>
</feature>
<dbReference type="Gene3D" id="1.25.10.10">
    <property type="entry name" value="Leucine-rich Repeat Variant"/>
    <property type="match status" value="2"/>
</dbReference>
<evidence type="ECO:0008006" key="11">
    <source>
        <dbReference type="Google" id="ProtNLM"/>
    </source>
</evidence>
<dbReference type="GO" id="GO:0060090">
    <property type="term" value="F:molecular adaptor activity"/>
    <property type="evidence" value="ECO:0007669"/>
    <property type="project" value="TreeGrafter"/>
</dbReference>
<feature type="domain" description="Anaphase-promoting complex subunit 1 C-terminal" evidence="7">
    <location>
        <begin position="1883"/>
        <end position="2077"/>
    </location>
</feature>
<proteinExistence type="inferred from homology"/>
<evidence type="ECO:0000259" key="6">
    <source>
        <dbReference type="Pfam" id="PF12859"/>
    </source>
</evidence>
<dbReference type="GO" id="GO:0007091">
    <property type="term" value="P:metaphase/anaphase transition of mitotic cell cycle"/>
    <property type="evidence" value="ECO:0007669"/>
    <property type="project" value="TreeGrafter"/>
</dbReference>
<dbReference type="InterPro" id="IPR024990">
    <property type="entry name" value="Apc1"/>
</dbReference>
<keyword evidence="4" id="KW-0131">Cell cycle</keyword>
<feature type="region of interest" description="Disordered" evidence="5">
    <location>
        <begin position="210"/>
        <end position="257"/>
    </location>
</feature>
<feature type="domain" description="Anaphase-promoting complex subunit 1 N-terminal" evidence="6">
    <location>
        <begin position="50"/>
        <end position="143"/>
    </location>
</feature>
<name>A0AAV1I974_9CHLO</name>
<organism evidence="9 10">
    <name type="scientific">Coccomyxa viridis</name>
    <dbReference type="NCBI Taxonomy" id="1274662"/>
    <lineage>
        <taxon>Eukaryota</taxon>
        <taxon>Viridiplantae</taxon>
        <taxon>Chlorophyta</taxon>
        <taxon>core chlorophytes</taxon>
        <taxon>Trebouxiophyceae</taxon>
        <taxon>Trebouxiophyceae incertae sedis</taxon>
        <taxon>Coccomyxaceae</taxon>
        <taxon>Coccomyxa</taxon>
    </lineage>
</organism>
<comment type="caution">
    <text evidence="9">The sequence shown here is derived from an EMBL/GenBank/DDBJ whole genome shotgun (WGS) entry which is preliminary data.</text>
</comment>
<evidence type="ECO:0000313" key="10">
    <source>
        <dbReference type="Proteomes" id="UP001314263"/>
    </source>
</evidence>
<evidence type="ECO:0000259" key="7">
    <source>
        <dbReference type="Pfam" id="PF18122"/>
    </source>
</evidence>
<dbReference type="GO" id="GO:0051301">
    <property type="term" value="P:cell division"/>
    <property type="evidence" value="ECO:0007669"/>
    <property type="project" value="UniProtKB-KW"/>
</dbReference>
<accession>A0AAV1I974</accession>
<keyword evidence="10" id="KW-1185">Reference proteome</keyword>
<feature type="compositionally biased region" description="Low complexity" evidence="5">
    <location>
        <begin position="432"/>
        <end position="444"/>
    </location>
</feature>
<keyword evidence="2" id="KW-0132">Cell division</keyword>
<evidence type="ECO:0000256" key="2">
    <source>
        <dbReference type="ARBA" id="ARBA00022618"/>
    </source>
</evidence>
<dbReference type="InterPro" id="IPR049255">
    <property type="entry name" value="Apc1_N"/>
</dbReference>
<evidence type="ECO:0000259" key="8">
    <source>
        <dbReference type="Pfam" id="PF20518"/>
    </source>
</evidence>
<dbReference type="InterPro" id="IPR046794">
    <property type="entry name" value="Apc1_MidN"/>
</dbReference>
<reference evidence="9 10" key="1">
    <citation type="submission" date="2023-10" db="EMBL/GenBank/DDBJ databases">
        <authorList>
            <person name="Maclean D."/>
            <person name="Macfadyen A."/>
        </authorList>
    </citation>
    <scope>NUCLEOTIDE SEQUENCE [LARGE SCALE GENOMIC DNA]</scope>
</reference>
<dbReference type="Pfam" id="PF12859">
    <property type="entry name" value="ANAPC1"/>
    <property type="match status" value="1"/>
</dbReference>
<dbReference type="GO" id="GO:0070979">
    <property type="term" value="P:protein K11-linked ubiquitination"/>
    <property type="evidence" value="ECO:0007669"/>
    <property type="project" value="TreeGrafter"/>
</dbReference>
<feature type="region of interest" description="Disordered" evidence="5">
    <location>
        <begin position="426"/>
        <end position="465"/>
    </location>
</feature>